<accession>A0AA87Q698</accession>
<evidence type="ECO:0008006" key="6">
    <source>
        <dbReference type="Google" id="ProtNLM"/>
    </source>
</evidence>
<keyword evidence="2 3" id="KW-0802">TPR repeat</keyword>
<evidence type="ECO:0000256" key="2">
    <source>
        <dbReference type="ARBA" id="ARBA00022803"/>
    </source>
</evidence>
<dbReference type="PROSITE" id="PS50005">
    <property type="entry name" value="TPR"/>
    <property type="match status" value="2"/>
</dbReference>
<dbReference type="AlphaFoldDB" id="A0AA87Q698"/>
<dbReference type="SMART" id="SM00028">
    <property type="entry name" value="TPR"/>
    <property type="match status" value="2"/>
</dbReference>
<dbReference type="PANTHER" id="PTHR45586:SF1">
    <property type="entry name" value="LIPOPOLYSACCHARIDE ASSEMBLY PROTEIN B"/>
    <property type="match status" value="1"/>
</dbReference>
<reference evidence="4 5" key="1">
    <citation type="submission" date="2014-05" db="EMBL/GenBank/DDBJ databases">
        <title>Whole genome shotgun sequence of Rhizobium rhizogenes NBRC 13257.</title>
        <authorList>
            <person name="Katano-Makiyama Y."/>
            <person name="Hosoyama A."/>
            <person name="Hashimoto M."/>
            <person name="Hosoyama Y."/>
            <person name="Noguchi M."/>
            <person name="Tsuchikane K."/>
            <person name="Kimura A."/>
            <person name="Ohji S."/>
            <person name="Ichikawa N."/>
            <person name="Yamazoe A."/>
            <person name="Fujita N."/>
        </authorList>
    </citation>
    <scope>NUCLEOTIDE SEQUENCE [LARGE SCALE GENOMIC DNA]</scope>
    <source>
        <strain evidence="4 5">NBRC 13257</strain>
    </source>
</reference>
<dbReference type="Pfam" id="PF13432">
    <property type="entry name" value="TPR_16"/>
    <property type="match status" value="1"/>
</dbReference>
<dbReference type="InterPro" id="IPR019734">
    <property type="entry name" value="TPR_rpt"/>
</dbReference>
<feature type="repeat" description="TPR" evidence="3">
    <location>
        <begin position="95"/>
        <end position="128"/>
    </location>
</feature>
<organism evidence="4 5">
    <name type="scientific">Rhizobium rhizogenes NBRC 13257</name>
    <dbReference type="NCBI Taxonomy" id="1220581"/>
    <lineage>
        <taxon>Bacteria</taxon>
        <taxon>Pseudomonadati</taxon>
        <taxon>Pseudomonadota</taxon>
        <taxon>Alphaproteobacteria</taxon>
        <taxon>Hyphomicrobiales</taxon>
        <taxon>Rhizobiaceae</taxon>
        <taxon>Rhizobium/Agrobacterium group</taxon>
        <taxon>Rhizobium</taxon>
    </lineage>
</organism>
<evidence type="ECO:0000313" key="5">
    <source>
        <dbReference type="Proteomes" id="UP000026941"/>
    </source>
</evidence>
<protein>
    <recommendedName>
        <fullName evidence="6">Tetratricopeptide repeat protein</fullName>
    </recommendedName>
</protein>
<dbReference type="Gene3D" id="1.25.40.10">
    <property type="entry name" value="Tetratricopeptide repeat domain"/>
    <property type="match status" value="2"/>
</dbReference>
<evidence type="ECO:0000256" key="1">
    <source>
        <dbReference type="ARBA" id="ARBA00022737"/>
    </source>
</evidence>
<proteinExistence type="predicted"/>
<keyword evidence="1" id="KW-0677">Repeat</keyword>
<dbReference type="EMBL" id="BAYX01000005">
    <property type="protein sequence ID" value="GAJ93246.1"/>
    <property type="molecule type" value="Genomic_DNA"/>
</dbReference>
<evidence type="ECO:0000313" key="4">
    <source>
        <dbReference type="EMBL" id="GAJ93246.1"/>
    </source>
</evidence>
<name>A0AA87Q698_RHIRH</name>
<comment type="caution">
    <text evidence="4">The sequence shown here is derived from an EMBL/GenBank/DDBJ whole genome shotgun (WGS) entry which is preliminary data.</text>
</comment>
<dbReference type="PANTHER" id="PTHR45586">
    <property type="entry name" value="TPR REPEAT-CONTAINING PROTEIN PA4667"/>
    <property type="match status" value="1"/>
</dbReference>
<dbReference type="GeneID" id="86852300"/>
<evidence type="ECO:0000256" key="3">
    <source>
        <dbReference type="PROSITE-ProRule" id="PRU00339"/>
    </source>
</evidence>
<dbReference type="PROSITE" id="PS50293">
    <property type="entry name" value="TPR_REGION"/>
    <property type="match status" value="1"/>
</dbReference>
<sequence>MRRELRIASTFLRAGHAADDKAEAGTSVNPLAEADIARDRHDWANAAFHYHEALQRNPTRIDLFVQLGHAYKELGDFDAALEAYRRFLDKEPHDADIHLQLGHLHNRMNDPETALEWYSRASALAPNDPEIARHVDTAGLRLSRSGIERRRQKALDLVQSGQWQQAREQLRSLVTVDGEVDLIAVYANVTKEAGDFEHALQLYEAYREYAKTNQPTALSDVEIQLGHLNKAKRDIGAALQHYIRARDAEFRLYGHVAPNSICEREIRSCMGEIYTCFWQAD</sequence>
<dbReference type="SUPFAM" id="SSF48452">
    <property type="entry name" value="TPR-like"/>
    <property type="match status" value="1"/>
</dbReference>
<feature type="repeat" description="TPR" evidence="3">
    <location>
        <begin position="61"/>
        <end position="94"/>
    </location>
</feature>
<dbReference type="RefSeq" id="WP_012650447.1">
    <property type="nucleotide sequence ID" value="NZ_BAYX01000005.1"/>
</dbReference>
<gene>
    <name evidence="4" type="ORF">RRH01S_05_03200</name>
</gene>
<dbReference type="InterPro" id="IPR011990">
    <property type="entry name" value="TPR-like_helical_dom_sf"/>
</dbReference>
<dbReference type="Proteomes" id="UP000026941">
    <property type="component" value="Unassembled WGS sequence"/>
</dbReference>
<dbReference type="InterPro" id="IPR051012">
    <property type="entry name" value="CellSynth/LPSAsmb/PSIAsmb"/>
</dbReference>